<dbReference type="Gene3D" id="2.60.120.340">
    <property type="entry name" value="Nucleoplasmin core domain"/>
    <property type="match status" value="1"/>
</dbReference>
<feature type="compositionally biased region" description="Acidic residues" evidence="1">
    <location>
        <begin position="168"/>
        <end position="195"/>
    </location>
</feature>
<feature type="region of interest" description="Disordered" evidence="1">
    <location>
        <begin position="241"/>
        <end position="307"/>
    </location>
</feature>
<sequence>MFFASKVRPHKVVSINVQPGYRLFLTNCVFDLGYGKHSQATLIAKTKDKEFPVVQITSKKPQCPLAIAIDAKGEIQGFKSTGEDILCISGYMLSDSTELLSVDNRFDQLAHIHPNISLFEEEIANTGRDFIDSQAEEGEEDSDSGERDSDEGILGEEIDESVSNVSDEQNEEDEEDISNGSDDDDEEEEEDDDEQNDRRRFIRERKTNKDKKQQNQFKLNSSYKPQVEILSKKQQIIENPFQSKARGTFEVQKSEKLQKDQQNKEDDEEDSNESQSGSDSLGSSDDEEEEEDDDNDNIKLKNEREKK</sequence>
<dbReference type="Pfam" id="PF17800">
    <property type="entry name" value="NPL"/>
    <property type="match status" value="1"/>
</dbReference>
<evidence type="ECO:0000313" key="4">
    <source>
        <dbReference type="Proteomes" id="UP000324800"/>
    </source>
</evidence>
<evidence type="ECO:0000256" key="1">
    <source>
        <dbReference type="SAM" id="MobiDB-lite"/>
    </source>
</evidence>
<feature type="compositionally biased region" description="Polar residues" evidence="1">
    <location>
        <begin position="214"/>
        <end position="224"/>
    </location>
</feature>
<feature type="compositionally biased region" description="Acidic residues" evidence="1">
    <location>
        <begin position="284"/>
        <end position="295"/>
    </location>
</feature>
<dbReference type="EMBL" id="SNRW01017537">
    <property type="protein sequence ID" value="KAA6368249.1"/>
    <property type="molecule type" value="Genomic_DNA"/>
</dbReference>
<evidence type="ECO:0000259" key="2">
    <source>
        <dbReference type="Pfam" id="PF17800"/>
    </source>
</evidence>
<feature type="region of interest" description="Disordered" evidence="1">
    <location>
        <begin position="134"/>
        <end position="226"/>
    </location>
</feature>
<evidence type="ECO:0000313" key="3">
    <source>
        <dbReference type="EMBL" id="KAA6368249.1"/>
    </source>
</evidence>
<feature type="compositionally biased region" description="Basic and acidic residues" evidence="1">
    <location>
        <begin position="196"/>
        <end position="213"/>
    </location>
</feature>
<name>A0A5J4UCE4_9EUKA</name>
<feature type="compositionally biased region" description="Acidic residues" evidence="1">
    <location>
        <begin position="134"/>
        <end position="160"/>
    </location>
</feature>
<reference evidence="3 4" key="1">
    <citation type="submission" date="2019-03" db="EMBL/GenBank/DDBJ databases">
        <title>Single cell metagenomics reveals metabolic interactions within the superorganism composed of flagellate Streblomastix strix and complex community of Bacteroidetes bacteria on its surface.</title>
        <authorList>
            <person name="Treitli S.C."/>
            <person name="Kolisko M."/>
            <person name="Husnik F."/>
            <person name="Keeling P."/>
            <person name="Hampl V."/>
        </authorList>
    </citation>
    <scope>NUCLEOTIDE SEQUENCE [LARGE SCALE GENOMIC DNA]</scope>
    <source>
        <strain evidence="3">ST1C</strain>
    </source>
</reference>
<accession>A0A5J4UCE4</accession>
<dbReference type="AlphaFoldDB" id="A0A5J4UCE4"/>
<organism evidence="3 4">
    <name type="scientific">Streblomastix strix</name>
    <dbReference type="NCBI Taxonomy" id="222440"/>
    <lineage>
        <taxon>Eukaryota</taxon>
        <taxon>Metamonada</taxon>
        <taxon>Preaxostyla</taxon>
        <taxon>Oxymonadida</taxon>
        <taxon>Streblomastigidae</taxon>
        <taxon>Streblomastix</taxon>
    </lineage>
</organism>
<feature type="non-terminal residue" evidence="3">
    <location>
        <position position="307"/>
    </location>
</feature>
<gene>
    <name evidence="3" type="ORF">EZS28_036225</name>
</gene>
<proteinExistence type="predicted"/>
<dbReference type="Proteomes" id="UP000324800">
    <property type="component" value="Unassembled WGS sequence"/>
</dbReference>
<feature type="compositionally biased region" description="Basic and acidic residues" evidence="1">
    <location>
        <begin position="252"/>
        <end position="264"/>
    </location>
</feature>
<protein>
    <recommendedName>
        <fullName evidence="2">Nucleoplasmin-like domain-containing protein</fullName>
    </recommendedName>
</protein>
<feature type="compositionally biased region" description="Low complexity" evidence="1">
    <location>
        <begin position="273"/>
        <end position="283"/>
    </location>
</feature>
<feature type="compositionally biased region" description="Basic and acidic residues" evidence="1">
    <location>
        <begin position="296"/>
        <end position="307"/>
    </location>
</feature>
<comment type="caution">
    <text evidence="3">The sequence shown here is derived from an EMBL/GenBank/DDBJ whole genome shotgun (WGS) entry which is preliminary data.</text>
</comment>
<feature type="domain" description="Nucleoplasmin-like" evidence="2">
    <location>
        <begin position="2"/>
        <end position="92"/>
    </location>
</feature>
<dbReference type="InterPro" id="IPR041232">
    <property type="entry name" value="NPL"/>
</dbReference>